<proteinExistence type="predicted"/>
<dbReference type="SUPFAM" id="SSF54197">
    <property type="entry name" value="HIT-like"/>
    <property type="match status" value="1"/>
</dbReference>
<reference evidence="2" key="1">
    <citation type="submission" date="2019-08" db="EMBL/GenBank/DDBJ databases">
        <authorList>
            <person name="Kucharzyk K."/>
            <person name="Murdoch R.W."/>
            <person name="Higgins S."/>
            <person name="Loffler F."/>
        </authorList>
    </citation>
    <scope>NUCLEOTIDE SEQUENCE</scope>
</reference>
<gene>
    <name evidence="2" type="ORF">SDC9_109903</name>
</gene>
<dbReference type="PROSITE" id="PS51084">
    <property type="entry name" value="HIT_2"/>
    <property type="match status" value="1"/>
</dbReference>
<dbReference type="GO" id="GO:0003824">
    <property type="term" value="F:catalytic activity"/>
    <property type="evidence" value="ECO:0007669"/>
    <property type="project" value="InterPro"/>
</dbReference>
<accession>A0A645BC58</accession>
<comment type="caution">
    <text evidence="2">The sequence shown here is derived from an EMBL/GenBank/DDBJ whole genome shotgun (WGS) entry which is preliminary data.</text>
</comment>
<evidence type="ECO:0000313" key="2">
    <source>
        <dbReference type="EMBL" id="MPM63025.1"/>
    </source>
</evidence>
<name>A0A645BC58_9ZZZZ</name>
<dbReference type="AlphaFoldDB" id="A0A645BC58"/>
<dbReference type="EMBL" id="VSSQ01019175">
    <property type="protein sequence ID" value="MPM63025.1"/>
    <property type="molecule type" value="Genomic_DNA"/>
</dbReference>
<organism evidence="2">
    <name type="scientific">bioreactor metagenome</name>
    <dbReference type="NCBI Taxonomy" id="1076179"/>
    <lineage>
        <taxon>unclassified sequences</taxon>
        <taxon>metagenomes</taxon>
        <taxon>ecological metagenomes</taxon>
    </lineage>
</organism>
<dbReference type="Gene3D" id="3.30.428.10">
    <property type="entry name" value="HIT-like"/>
    <property type="match status" value="1"/>
</dbReference>
<dbReference type="InterPro" id="IPR036265">
    <property type="entry name" value="HIT-like_sf"/>
</dbReference>
<sequence>MLINLLQPIRINYAIFGNSDNYLHAHIAPRYASEPDEYRRNTPWSYPKSHLDGHPFDSIRDASLIQSIAQKIADLHN</sequence>
<protein>
    <recommendedName>
        <fullName evidence="1">HIT domain-containing protein</fullName>
    </recommendedName>
</protein>
<feature type="domain" description="HIT" evidence="1">
    <location>
        <begin position="1"/>
        <end position="37"/>
    </location>
</feature>
<dbReference type="InterPro" id="IPR011146">
    <property type="entry name" value="HIT-like"/>
</dbReference>
<evidence type="ECO:0000259" key="1">
    <source>
        <dbReference type="PROSITE" id="PS51084"/>
    </source>
</evidence>